<dbReference type="OrthoDB" id="9801609at2"/>
<sequence>MHIVFFDHPAYLEYLSIPRFTKMLVDGMEQRGHTTEVWKPTPYFLRFSASKKYQKWLGYLDQYLVFPAQVRKRLKQFAADTLFVFADQAQGPWVPLVAHRPHVIHCHDFMAQHSASGKISENPTGWTGQQYQNLIYRGYSQGRNFISVSEKTRKDLEELLPKPPKISEMVYNGLNKIFKPYDPSIARQELGDKIGLALQQGYLLHVGGNQWYKNRLGVIEMYDAWRSTYNSTLPLLLLGGALSPELAEVVSQSRYKEDIHVIGGLDDKYVHLAYAGASVFLFPSLAEGFGWPIAEAMACGALVITTDEAPMTEVAGTAGFLVRRRPHQAAAGEAQWAVETAVTLEKVVRLTGQERDEAVAAGYANARRFNSDNALDKIESIYLKALQQAGFPNKSETA</sequence>
<keyword evidence="4" id="KW-1185">Reference proteome</keyword>
<dbReference type="PANTHER" id="PTHR46401:SF2">
    <property type="entry name" value="GLYCOSYLTRANSFERASE WBBK-RELATED"/>
    <property type="match status" value="1"/>
</dbReference>
<keyword evidence="1 3" id="KW-0808">Transferase</keyword>
<dbReference type="RefSeq" id="WP_140467516.1">
    <property type="nucleotide sequence ID" value="NZ_RCYZ01000005.1"/>
</dbReference>
<dbReference type="Gene3D" id="3.40.50.2000">
    <property type="entry name" value="Glycogen Phosphorylase B"/>
    <property type="match status" value="2"/>
</dbReference>
<dbReference type="Pfam" id="PF13692">
    <property type="entry name" value="Glyco_trans_1_4"/>
    <property type="match status" value="1"/>
</dbReference>
<evidence type="ECO:0000313" key="4">
    <source>
        <dbReference type="Proteomes" id="UP000317646"/>
    </source>
</evidence>
<accession>A0A502GVV9</accession>
<proteinExistence type="predicted"/>
<evidence type="ECO:0000313" key="3">
    <source>
        <dbReference type="EMBL" id="TPG65538.1"/>
    </source>
</evidence>
<protein>
    <submittedName>
        <fullName evidence="3">Glycosyltransferase</fullName>
    </submittedName>
</protein>
<dbReference type="EMBL" id="RCYZ01000005">
    <property type="protein sequence ID" value="TPG65538.1"/>
    <property type="molecule type" value="Genomic_DNA"/>
</dbReference>
<dbReference type="InterPro" id="IPR028098">
    <property type="entry name" value="Glyco_trans_4-like_N"/>
</dbReference>
<dbReference type="PANTHER" id="PTHR46401">
    <property type="entry name" value="GLYCOSYLTRANSFERASE WBBK-RELATED"/>
    <property type="match status" value="1"/>
</dbReference>
<dbReference type="GO" id="GO:0016757">
    <property type="term" value="F:glycosyltransferase activity"/>
    <property type="evidence" value="ECO:0007669"/>
    <property type="project" value="TreeGrafter"/>
</dbReference>
<evidence type="ECO:0000256" key="1">
    <source>
        <dbReference type="ARBA" id="ARBA00022679"/>
    </source>
</evidence>
<dbReference type="Pfam" id="PF13439">
    <property type="entry name" value="Glyco_transf_4"/>
    <property type="match status" value="1"/>
</dbReference>
<reference evidence="3 4" key="1">
    <citation type="journal article" date="2019" name="Environ. Microbiol.">
        <title>Species interactions and distinct microbial communities in high Arctic permafrost affected cryosols are associated with the CH4 and CO2 gas fluxes.</title>
        <authorList>
            <person name="Altshuler I."/>
            <person name="Hamel J."/>
            <person name="Turney S."/>
            <person name="Magnuson E."/>
            <person name="Levesque R."/>
            <person name="Greer C."/>
            <person name="Whyte L.G."/>
        </authorList>
    </citation>
    <scope>NUCLEOTIDE SEQUENCE [LARGE SCALE GENOMIC DNA]</scope>
    <source>
        <strain evidence="3 4">S9.2P</strain>
    </source>
</reference>
<organism evidence="3 4">
    <name type="scientific">Hymenobacter nivis</name>
    <dbReference type="NCBI Taxonomy" id="1850093"/>
    <lineage>
        <taxon>Bacteria</taxon>
        <taxon>Pseudomonadati</taxon>
        <taxon>Bacteroidota</taxon>
        <taxon>Cytophagia</taxon>
        <taxon>Cytophagales</taxon>
        <taxon>Hymenobacteraceae</taxon>
        <taxon>Hymenobacter</taxon>
    </lineage>
</organism>
<dbReference type="GO" id="GO:0009103">
    <property type="term" value="P:lipopolysaccharide biosynthetic process"/>
    <property type="evidence" value="ECO:0007669"/>
    <property type="project" value="TreeGrafter"/>
</dbReference>
<dbReference type="Proteomes" id="UP000317646">
    <property type="component" value="Unassembled WGS sequence"/>
</dbReference>
<dbReference type="AlphaFoldDB" id="A0A502GVV9"/>
<gene>
    <name evidence="3" type="ORF">EAH73_13845</name>
</gene>
<name>A0A502GVV9_9BACT</name>
<comment type="caution">
    <text evidence="3">The sequence shown here is derived from an EMBL/GenBank/DDBJ whole genome shotgun (WGS) entry which is preliminary data.</text>
</comment>
<feature type="domain" description="Glycosyltransferase subfamily 4-like N-terminal" evidence="2">
    <location>
        <begin position="19"/>
        <end position="175"/>
    </location>
</feature>
<dbReference type="SUPFAM" id="SSF53756">
    <property type="entry name" value="UDP-Glycosyltransferase/glycogen phosphorylase"/>
    <property type="match status" value="1"/>
</dbReference>
<evidence type="ECO:0000259" key="2">
    <source>
        <dbReference type="Pfam" id="PF13439"/>
    </source>
</evidence>